<dbReference type="Proteomes" id="UP001551695">
    <property type="component" value="Unassembled WGS sequence"/>
</dbReference>
<dbReference type="PANTHER" id="PTHR47197">
    <property type="entry name" value="PROTEIN NIRF"/>
    <property type="match status" value="1"/>
</dbReference>
<dbReference type="Pfam" id="PF10282">
    <property type="entry name" value="Lactonase"/>
    <property type="match status" value="1"/>
</dbReference>
<protein>
    <submittedName>
        <fullName evidence="2">Beta-propeller fold lactonase family protein</fullName>
    </submittedName>
</protein>
<dbReference type="RefSeq" id="WP_357782010.1">
    <property type="nucleotide sequence ID" value="NZ_JBFAKC010000004.1"/>
</dbReference>
<dbReference type="PROSITE" id="PS51257">
    <property type="entry name" value="PROKAR_LIPOPROTEIN"/>
    <property type="match status" value="1"/>
</dbReference>
<sequence>MTGMKALSLCLAAGVVAACGSGDFTTGLTLDRVVAISDGDYLASTYADGILPPAEAGHRDLLTTTGIIDGIVRTQEIEISNSVTAAPEVLALSPDGSTAFVAERLGRRGSGDTMAGQLPPGNQLAAVRISEENTMTVAASATIAPAPEAIAVSPDGHHIAVVSNSAEATRLQLIPWSGTAFGTPADFDLAGLGITGNSPGPRGGVLATNVQWHPGGRALAVNITTQDRVAFFSVDARPNGTVAVAPWGAPVRTGPDPFVGRFTPDGRHYLTSDWGRDLAATTLADRLPSDRSKLGVIRLGEPGTTARHRVVATADTDKSAEGLAISPDGTHIATVNMRGSAFPPGSPGYDEYASVTLLRMDGATGAVTKIGDYPLRGVLPEGGAFDPTGEYFLATVFQGRGPQDPGPGIEIFRVGSDEQPGLTPVQRIPLPHGVHHVAVG</sequence>
<organism evidence="2 3">
    <name type="scientific">Nocardia aurea</name>
    <dbReference type="NCBI Taxonomy" id="2144174"/>
    <lineage>
        <taxon>Bacteria</taxon>
        <taxon>Bacillati</taxon>
        <taxon>Actinomycetota</taxon>
        <taxon>Actinomycetes</taxon>
        <taxon>Mycobacteriales</taxon>
        <taxon>Nocardiaceae</taxon>
        <taxon>Nocardia</taxon>
    </lineage>
</organism>
<evidence type="ECO:0000256" key="1">
    <source>
        <dbReference type="SAM" id="SignalP"/>
    </source>
</evidence>
<keyword evidence="1" id="KW-0732">Signal</keyword>
<dbReference type="InterPro" id="IPR015943">
    <property type="entry name" value="WD40/YVTN_repeat-like_dom_sf"/>
</dbReference>
<reference evidence="2 3" key="1">
    <citation type="submission" date="2024-06" db="EMBL/GenBank/DDBJ databases">
        <title>The Natural Products Discovery Center: Release of the First 8490 Sequenced Strains for Exploring Actinobacteria Biosynthetic Diversity.</title>
        <authorList>
            <person name="Kalkreuter E."/>
            <person name="Kautsar S.A."/>
            <person name="Yang D."/>
            <person name="Bader C.D."/>
            <person name="Teijaro C.N."/>
            <person name="Fluegel L."/>
            <person name="Davis C.M."/>
            <person name="Simpson J.R."/>
            <person name="Lauterbach L."/>
            <person name="Steele A.D."/>
            <person name="Gui C."/>
            <person name="Meng S."/>
            <person name="Li G."/>
            <person name="Viehrig K."/>
            <person name="Ye F."/>
            <person name="Su P."/>
            <person name="Kiefer A.F."/>
            <person name="Nichols A."/>
            <person name="Cepeda A.J."/>
            <person name="Yan W."/>
            <person name="Fan B."/>
            <person name="Jiang Y."/>
            <person name="Adhikari A."/>
            <person name="Zheng C.-J."/>
            <person name="Schuster L."/>
            <person name="Cowan T.M."/>
            <person name="Smanski M.J."/>
            <person name="Chevrette M.G."/>
            <person name="De Carvalho L.P.S."/>
            <person name="Shen B."/>
        </authorList>
    </citation>
    <scope>NUCLEOTIDE SEQUENCE [LARGE SCALE GENOMIC DNA]</scope>
    <source>
        <strain evidence="2 3">NPDC050403</strain>
    </source>
</reference>
<gene>
    <name evidence="2" type="ORF">AB0I48_10045</name>
</gene>
<dbReference type="PANTHER" id="PTHR47197:SF3">
    <property type="entry name" value="DIHYDRO-HEME D1 DEHYDROGENASE"/>
    <property type="match status" value="1"/>
</dbReference>
<keyword evidence="3" id="KW-1185">Reference proteome</keyword>
<evidence type="ECO:0000313" key="2">
    <source>
        <dbReference type="EMBL" id="MEV0707894.1"/>
    </source>
</evidence>
<proteinExistence type="predicted"/>
<dbReference type="InterPro" id="IPR011048">
    <property type="entry name" value="Haem_d1_sf"/>
</dbReference>
<feature type="signal peptide" evidence="1">
    <location>
        <begin position="1"/>
        <end position="17"/>
    </location>
</feature>
<comment type="caution">
    <text evidence="2">The sequence shown here is derived from an EMBL/GenBank/DDBJ whole genome shotgun (WGS) entry which is preliminary data.</text>
</comment>
<dbReference type="EMBL" id="JBFAKC010000004">
    <property type="protein sequence ID" value="MEV0707894.1"/>
    <property type="molecule type" value="Genomic_DNA"/>
</dbReference>
<dbReference type="InterPro" id="IPR019405">
    <property type="entry name" value="Lactonase_7-beta_prop"/>
</dbReference>
<dbReference type="SUPFAM" id="SSF51004">
    <property type="entry name" value="C-terminal (heme d1) domain of cytochrome cd1-nitrite reductase"/>
    <property type="match status" value="1"/>
</dbReference>
<name>A0ABV3FR57_9NOCA</name>
<dbReference type="Gene3D" id="2.130.10.10">
    <property type="entry name" value="YVTN repeat-like/Quinoprotein amine dehydrogenase"/>
    <property type="match status" value="2"/>
</dbReference>
<feature type="chain" id="PRO_5045689693" evidence="1">
    <location>
        <begin position="18"/>
        <end position="440"/>
    </location>
</feature>
<dbReference type="InterPro" id="IPR051200">
    <property type="entry name" value="Host-pathogen_enzymatic-act"/>
</dbReference>
<accession>A0ABV3FR57</accession>
<evidence type="ECO:0000313" key="3">
    <source>
        <dbReference type="Proteomes" id="UP001551695"/>
    </source>
</evidence>